<evidence type="ECO:0000259" key="8">
    <source>
        <dbReference type="PROSITE" id="PS51192"/>
    </source>
</evidence>
<organism evidence="10 11">
    <name type="scientific">Triparma strigata</name>
    <dbReference type="NCBI Taxonomy" id="1606541"/>
    <lineage>
        <taxon>Eukaryota</taxon>
        <taxon>Sar</taxon>
        <taxon>Stramenopiles</taxon>
        <taxon>Ochrophyta</taxon>
        <taxon>Bolidophyceae</taxon>
        <taxon>Parmales</taxon>
        <taxon>Triparmaceae</taxon>
        <taxon>Triparma</taxon>
    </lineage>
</organism>
<dbReference type="AlphaFoldDB" id="A0A9W7EN54"/>
<dbReference type="Proteomes" id="UP001165085">
    <property type="component" value="Unassembled WGS sequence"/>
</dbReference>
<dbReference type="InterPro" id="IPR014001">
    <property type="entry name" value="Helicase_ATP-bd"/>
</dbReference>
<dbReference type="SMART" id="SM00490">
    <property type="entry name" value="HELICc"/>
    <property type="match status" value="1"/>
</dbReference>
<proteinExistence type="inferred from homology"/>
<evidence type="ECO:0000256" key="5">
    <source>
        <dbReference type="ARBA" id="ARBA00022840"/>
    </source>
</evidence>
<feature type="compositionally biased region" description="Low complexity" evidence="7">
    <location>
        <begin position="101"/>
        <end position="118"/>
    </location>
</feature>
<sequence length="683" mass="76626">MDDSGNEVPAEIMAQLASLPDSERQQAITSFLAAKRAEERAEMKALERKKKAEREKVKDIKASAADSKSEKKITFVSKKRRLEMKAEEEKAAAEAAKKKPATNNNSNNNKNNSHNNRNMPPPNQSQSHLNNMQIREIRHHYVGRTSEEIEYDEFRKKEKQKKDKRRQFKFQWDADEDTSRDADPLYDASVMRVQLKEKKKIDPLLVQNSVNSKIASRHTVYSKPLTEMTTRDWRIIREDFDIRVRGGKAPNPLRSFEEADPKIHDDVMWAIKNTLKYKDPSPIQRQAIPIGLKRRDMIGIAETGSGKTAAFGIPMVNYVLGLSTQVLESVNDDGPLAIVMAPTRELALQIEEEITKLLSAQSLCKSLAIVGGQDVEQQAFTLRNGVHIVVGTPGRMQDMLDSSYLVLNQCSYIILDEADRMLDMGFEPQMTAILEAMSGIMKSDDEEEAYMQEMKDVEAGMTSGVPKFRLTAMFSATMPAEVERLARTFLRHPAIISVGDQGGSGKNKRIEQRTLFISKAQKEKELAGFTKSLTNNDKVMVFVNEKKHAEHVAKCIEKAGRKTVVLHGGKAQALREESLALFKQGGYVLVATDVAGRGIDVDNVTHVLNYDLPTKIDNYCHRIGRTGRAGKSGIAYNFLTDGDTEIMPALLKYLKETGAFIPDKLEHNKNAKGGGDTDTFYMK</sequence>
<feature type="compositionally biased region" description="Basic and acidic residues" evidence="7">
    <location>
        <begin position="83"/>
        <end position="97"/>
    </location>
</feature>
<keyword evidence="11" id="KW-1185">Reference proteome</keyword>
<reference evidence="11" key="1">
    <citation type="journal article" date="2023" name="Commun. Biol.">
        <title>Genome analysis of Parmales, the sister group of diatoms, reveals the evolutionary specialization of diatoms from phago-mixotrophs to photoautotrophs.</title>
        <authorList>
            <person name="Ban H."/>
            <person name="Sato S."/>
            <person name="Yoshikawa S."/>
            <person name="Yamada K."/>
            <person name="Nakamura Y."/>
            <person name="Ichinomiya M."/>
            <person name="Sato N."/>
            <person name="Blanc-Mathieu R."/>
            <person name="Endo H."/>
            <person name="Kuwata A."/>
            <person name="Ogata H."/>
        </authorList>
    </citation>
    <scope>NUCLEOTIDE SEQUENCE [LARGE SCALE GENOMIC DNA]</scope>
    <source>
        <strain evidence="11">NIES 3701</strain>
    </source>
</reference>
<comment type="caution">
    <text evidence="10">The sequence shown here is derived from an EMBL/GenBank/DDBJ whole genome shotgun (WGS) entry which is preliminary data.</text>
</comment>
<dbReference type="PROSITE" id="PS51194">
    <property type="entry name" value="HELICASE_CTER"/>
    <property type="match status" value="1"/>
</dbReference>
<protein>
    <recommendedName>
        <fullName evidence="1">RNA helicase</fullName>
        <ecNumber evidence="1">3.6.4.13</ecNumber>
    </recommendedName>
</protein>
<evidence type="ECO:0000256" key="2">
    <source>
        <dbReference type="ARBA" id="ARBA00022741"/>
    </source>
</evidence>
<dbReference type="CDD" id="cd18787">
    <property type="entry name" value="SF2_C_DEAD"/>
    <property type="match status" value="1"/>
</dbReference>
<dbReference type="PROSITE" id="PS51192">
    <property type="entry name" value="HELICASE_ATP_BIND_1"/>
    <property type="match status" value="1"/>
</dbReference>
<dbReference type="InterPro" id="IPR000629">
    <property type="entry name" value="RNA-helicase_DEAD-box_CS"/>
</dbReference>
<dbReference type="GO" id="GO:0016787">
    <property type="term" value="F:hydrolase activity"/>
    <property type="evidence" value="ECO:0007669"/>
    <property type="project" value="UniProtKB-KW"/>
</dbReference>
<dbReference type="Pfam" id="PF00271">
    <property type="entry name" value="Helicase_C"/>
    <property type="match status" value="1"/>
</dbReference>
<comment type="similarity">
    <text evidence="6">Belongs to the DEAD box helicase family.</text>
</comment>
<evidence type="ECO:0000256" key="6">
    <source>
        <dbReference type="RuleBase" id="RU000492"/>
    </source>
</evidence>
<dbReference type="EMBL" id="BRXY01000320">
    <property type="protein sequence ID" value="GMH86839.1"/>
    <property type="molecule type" value="Genomic_DNA"/>
</dbReference>
<keyword evidence="5 6" id="KW-0067">ATP-binding</keyword>
<dbReference type="CDD" id="cd17945">
    <property type="entry name" value="DEADc_DDX23"/>
    <property type="match status" value="1"/>
</dbReference>
<dbReference type="PANTHER" id="PTHR47958">
    <property type="entry name" value="ATP-DEPENDENT RNA HELICASE DBP3"/>
    <property type="match status" value="1"/>
</dbReference>
<evidence type="ECO:0000313" key="10">
    <source>
        <dbReference type="EMBL" id="GMH86839.1"/>
    </source>
</evidence>
<dbReference type="EC" id="3.6.4.13" evidence="1"/>
<dbReference type="Pfam" id="PF00270">
    <property type="entry name" value="DEAD"/>
    <property type="match status" value="1"/>
</dbReference>
<dbReference type="PROSITE" id="PS00039">
    <property type="entry name" value="DEAD_ATP_HELICASE"/>
    <property type="match status" value="1"/>
</dbReference>
<dbReference type="InterPro" id="IPR011545">
    <property type="entry name" value="DEAD/DEAH_box_helicase_dom"/>
</dbReference>
<evidence type="ECO:0000256" key="1">
    <source>
        <dbReference type="ARBA" id="ARBA00012552"/>
    </source>
</evidence>
<keyword evidence="3 6" id="KW-0378">Hydrolase</keyword>
<dbReference type="InterPro" id="IPR001650">
    <property type="entry name" value="Helicase_C-like"/>
</dbReference>
<accession>A0A9W7EN54</accession>
<dbReference type="InterPro" id="IPR027417">
    <property type="entry name" value="P-loop_NTPase"/>
</dbReference>
<feature type="compositionally biased region" description="Basic and acidic residues" evidence="7">
    <location>
        <begin position="45"/>
        <end position="73"/>
    </location>
</feature>
<gene>
    <name evidence="10" type="ORF">TrST_g12243</name>
</gene>
<dbReference type="SMART" id="SM00487">
    <property type="entry name" value="DEXDc"/>
    <property type="match status" value="1"/>
</dbReference>
<keyword evidence="4 6" id="KW-0347">Helicase</keyword>
<feature type="domain" description="Helicase C-terminal" evidence="9">
    <location>
        <begin position="512"/>
        <end position="669"/>
    </location>
</feature>
<feature type="domain" description="Helicase ATP-binding" evidence="8">
    <location>
        <begin position="288"/>
        <end position="496"/>
    </location>
</feature>
<dbReference type="GO" id="GO:0005524">
    <property type="term" value="F:ATP binding"/>
    <property type="evidence" value="ECO:0007669"/>
    <property type="project" value="UniProtKB-KW"/>
</dbReference>
<evidence type="ECO:0000256" key="4">
    <source>
        <dbReference type="ARBA" id="ARBA00022806"/>
    </source>
</evidence>
<dbReference type="GO" id="GO:0003724">
    <property type="term" value="F:RNA helicase activity"/>
    <property type="evidence" value="ECO:0007669"/>
    <property type="project" value="UniProtKB-EC"/>
</dbReference>
<keyword evidence="2 6" id="KW-0547">Nucleotide-binding</keyword>
<feature type="region of interest" description="Disordered" evidence="7">
    <location>
        <begin position="45"/>
        <end position="127"/>
    </location>
</feature>
<evidence type="ECO:0000256" key="3">
    <source>
        <dbReference type="ARBA" id="ARBA00022801"/>
    </source>
</evidence>
<dbReference type="Gene3D" id="3.40.50.300">
    <property type="entry name" value="P-loop containing nucleotide triphosphate hydrolases"/>
    <property type="match status" value="2"/>
</dbReference>
<dbReference type="OrthoDB" id="196131at2759"/>
<evidence type="ECO:0000313" key="11">
    <source>
        <dbReference type="Proteomes" id="UP001165085"/>
    </source>
</evidence>
<evidence type="ECO:0000259" key="9">
    <source>
        <dbReference type="PROSITE" id="PS51194"/>
    </source>
</evidence>
<evidence type="ECO:0000256" key="7">
    <source>
        <dbReference type="SAM" id="MobiDB-lite"/>
    </source>
</evidence>
<name>A0A9W7EN54_9STRA</name>
<dbReference type="SUPFAM" id="SSF52540">
    <property type="entry name" value="P-loop containing nucleoside triphosphate hydrolases"/>
    <property type="match status" value="1"/>
</dbReference>
<dbReference type="GO" id="GO:0003676">
    <property type="term" value="F:nucleic acid binding"/>
    <property type="evidence" value="ECO:0007669"/>
    <property type="project" value="InterPro"/>
</dbReference>